<accession>A0A1R3H282</accession>
<sequence length="33" mass="3935">MEERQHRRSTEVSDMEIFPRATRETLAFDPDSP</sequence>
<dbReference type="EMBL" id="AWUE01020958">
    <property type="protein sequence ID" value="OMO64449.1"/>
    <property type="molecule type" value="Genomic_DNA"/>
</dbReference>
<dbReference type="AlphaFoldDB" id="A0A1R3H282"/>
<feature type="compositionally biased region" description="Basic and acidic residues" evidence="1">
    <location>
        <begin position="1"/>
        <end position="11"/>
    </location>
</feature>
<name>A0A1R3H282_9ROSI</name>
<proteinExistence type="predicted"/>
<protein>
    <submittedName>
        <fullName evidence="2">Uncharacterized protein</fullName>
    </submittedName>
</protein>
<reference evidence="3" key="1">
    <citation type="submission" date="2013-09" db="EMBL/GenBank/DDBJ databases">
        <title>Corchorus olitorius genome sequencing.</title>
        <authorList>
            <person name="Alam M."/>
            <person name="Haque M.S."/>
            <person name="Islam M.S."/>
            <person name="Emdad E.M."/>
            <person name="Islam M.M."/>
            <person name="Ahmed B."/>
            <person name="Halim A."/>
            <person name="Hossen Q.M.M."/>
            <person name="Hossain M.Z."/>
            <person name="Ahmed R."/>
            <person name="Khan M.M."/>
            <person name="Islam R."/>
            <person name="Rashid M.M."/>
            <person name="Khan S.A."/>
            <person name="Rahman M.S."/>
            <person name="Alam M."/>
            <person name="Yahiya A.S."/>
            <person name="Khan M.S."/>
            <person name="Azam M.S."/>
            <person name="Haque T."/>
            <person name="Lashkar M.Z.H."/>
            <person name="Akhand A.I."/>
            <person name="Morshed G."/>
            <person name="Roy S."/>
            <person name="Uddin K.S."/>
            <person name="Rabeya T."/>
            <person name="Hossain A.S."/>
            <person name="Chowdhury A."/>
            <person name="Snigdha A.R."/>
            <person name="Mortoza M.S."/>
            <person name="Matin S.A."/>
            <person name="Hoque S.M.E."/>
            <person name="Islam M.K."/>
            <person name="Roy D.K."/>
            <person name="Haider R."/>
            <person name="Moosa M.M."/>
            <person name="Elias S.M."/>
            <person name="Hasan A.M."/>
            <person name="Jahan S."/>
            <person name="Shafiuddin M."/>
            <person name="Mahmood N."/>
            <person name="Shommy N.S."/>
        </authorList>
    </citation>
    <scope>NUCLEOTIDE SEQUENCE [LARGE SCALE GENOMIC DNA]</scope>
    <source>
        <strain evidence="3">cv. O-4</strain>
    </source>
</reference>
<evidence type="ECO:0000313" key="3">
    <source>
        <dbReference type="Proteomes" id="UP000187203"/>
    </source>
</evidence>
<gene>
    <name evidence="2" type="ORF">COLO4_32048</name>
</gene>
<evidence type="ECO:0000313" key="2">
    <source>
        <dbReference type="EMBL" id="OMO64449.1"/>
    </source>
</evidence>
<evidence type="ECO:0000256" key="1">
    <source>
        <dbReference type="SAM" id="MobiDB-lite"/>
    </source>
</evidence>
<dbReference type="Proteomes" id="UP000187203">
    <property type="component" value="Unassembled WGS sequence"/>
</dbReference>
<keyword evidence="3" id="KW-1185">Reference proteome</keyword>
<comment type="caution">
    <text evidence="2">The sequence shown here is derived from an EMBL/GenBank/DDBJ whole genome shotgun (WGS) entry which is preliminary data.</text>
</comment>
<feature type="region of interest" description="Disordered" evidence="1">
    <location>
        <begin position="1"/>
        <end position="33"/>
    </location>
</feature>
<organism evidence="2 3">
    <name type="scientific">Corchorus olitorius</name>
    <dbReference type="NCBI Taxonomy" id="93759"/>
    <lineage>
        <taxon>Eukaryota</taxon>
        <taxon>Viridiplantae</taxon>
        <taxon>Streptophyta</taxon>
        <taxon>Embryophyta</taxon>
        <taxon>Tracheophyta</taxon>
        <taxon>Spermatophyta</taxon>
        <taxon>Magnoliopsida</taxon>
        <taxon>eudicotyledons</taxon>
        <taxon>Gunneridae</taxon>
        <taxon>Pentapetalae</taxon>
        <taxon>rosids</taxon>
        <taxon>malvids</taxon>
        <taxon>Malvales</taxon>
        <taxon>Malvaceae</taxon>
        <taxon>Grewioideae</taxon>
        <taxon>Apeibeae</taxon>
        <taxon>Corchorus</taxon>
    </lineage>
</organism>